<dbReference type="SMART" id="SM00271">
    <property type="entry name" value="DnaJ"/>
    <property type="match status" value="1"/>
</dbReference>
<dbReference type="RefSeq" id="WP_267773207.1">
    <property type="nucleotide sequence ID" value="NZ_JAPNKE010000002.1"/>
</dbReference>
<name>A0A9X3EVZ1_9BACT</name>
<comment type="caution">
    <text evidence="2">The sequence shown here is derived from an EMBL/GenBank/DDBJ whole genome shotgun (WGS) entry which is preliminary data.</text>
</comment>
<dbReference type="SUPFAM" id="SSF46565">
    <property type="entry name" value="Chaperone J-domain"/>
    <property type="match status" value="1"/>
</dbReference>
<dbReference type="PROSITE" id="PS50076">
    <property type="entry name" value="DNAJ_2"/>
    <property type="match status" value="1"/>
</dbReference>
<dbReference type="InterPro" id="IPR001623">
    <property type="entry name" value="DnaJ_domain"/>
</dbReference>
<feature type="domain" description="J" evidence="1">
    <location>
        <begin position="94"/>
        <end position="158"/>
    </location>
</feature>
<protein>
    <submittedName>
        <fullName evidence="2">J domain-containing protein</fullName>
    </submittedName>
</protein>
<dbReference type="PANTHER" id="PTHR24074">
    <property type="entry name" value="CO-CHAPERONE PROTEIN DJLA"/>
    <property type="match status" value="1"/>
</dbReference>
<evidence type="ECO:0000313" key="3">
    <source>
        <dbReference type="Proteomes" id="UP001150924"/>
    </source>
</evidence>
<reference evidence="2" key="1">
    <citation type="submission" date="2022-11" db="EMBL/GenBank/DDBJ databases">
        <title>Minimal conservation of predation-associated metabolite biosynthetic gene clusters underscores biosynthetic potential of Myxococcota including descriptions for ten novel species: Archangium lansinium sp. nov., Myxococcus landrumus sp. nov., Nannocystis bai.</title>
        <authorList>
            <person name="Ahearne A."/>
            <person name="Stevens C."/>
            <person name="Phillips K."/>
        </authorList>
    </citation>
    <scope>NUCLEOTIDE SEQUENCE</scope>
    <source>
        <strain evidence="2">Na p29</strain>
    </source>
</reference>
<dbReference type="PRINTS" id="PR00625">
    <property type="entry name" value="JDOMAIN"/>
</dbReference>
<dbReference type="InterPro" id="IPR036869">
    <property type="entry name" value="J_dom_sf"/>
</dbReference>
<dbReference type="InterPro" id="IPR050817">
    <property type="entry name" value="DjlA_DnaK_co-chaperone"/>
</dbReference>
<evidence type="ECO:0000313" key="2">
    <source>
        <dbReference type="EMBL" id="MCY1010320.1"/>
    </source>
</evidence>
<dbReference type="Gene3D" id="1.10.287.110">
    <property type="entry name" value="DnaJ domain"/>
    <property type="match status" value="1"/>
</dbReference>
<dbReference type="EMBL" id="JAPNKE010000002">
    <property type="protein sequence ID" value="MCY1010320.1"/>
    <property type="molecule type" value="Genomic_DNA"/>
</dbReference>
<gene>
    <name evidence="2" type="ORF">OV079_33095</name>
</gene>
<dbReference type="CDD" id="cd06257">
    <property type="entry name" value="DnaJ"/>
    <property type="match status" value="1"/>
</dbReference>
<keyword evidence="3" id="KW-1185">Reference proteome</keyword>
<organism evidence="2 3">
    <name type="scientific">Nannocystis pusilla</name>
    <dbReference type="NCBI Taxonomy" id="889268"/>
    <lineage>
        <taxon>Bacteria</taxon>
        <taxon>Pseudomonadati</taxon>
        <taxon>Myxococcota</taxon>
        <taxon>Polyangia</taxon>
        <taxon>Nannocystales</taxon>
        <taxon>Nannocystaceae</taxon>
        <taxon>Nannocystis</taxon>
    </lineage>
</organism>
<dbReference type="AlphaFoldDB" id="A0A9X3EVZ1"/>
<accession>A0A9X3EVZ1</accession>
<proteinExistence type="predicted"/>
<dbReference type="Pfam" id="PF00226">
    <property type="entry name" value="DnaJ"/>
    <property type="match status" value="1"/>
</dbReference>
<evidence type="ECO:0000259" key="1">
    <source>
        <dbReference type="PROSITE" id="PS50076"/>
    </source>
</evidence>
<sequence length="158" mass="18468">MSITRRFFDLARANITDFSQAFRRGDPLEGLSEDDRRVIDEEVESDTVGTKAGKRARQVRDAAEEMWERAFEASQRAAGNNPPRQRSSEAERLRWYRTLELEPGATLEEIRKSYRRLLKQYHPDRFAKDPEKYKVATEVTRNITVAYDGLTTLLEQQR</sequence>
<dbReference type="Proteomes" id="UP001150924">
    <property type="component" value="Unassembled WGS sequence"/>
</dbReference>